<dbReference type="SUPFAM" id="SSF56300">
    <property type="entry name" value="Metallo-dependent phosphatases"/>
    <property type="match status" value="1"/>
</dbReference>
<dbReference type="NCBIfam" id="TIGR00040">
    <property type="entry name" value="yfcE"/>
    <property type="match status" value="1"/>
</dbReference>
<dbReference type="EC" id="3.1.4.-" evidence="4"/>
<dbReference type="GeneID" id="4461916"/>
<dbReference type="InterPro" id="IPR000979">
    <property type="entry name" value="Phosphodiesterase_MJ0936/Vps29"/>
</dbReference>
<dbReference type="PANTHER" id="PTHR43165:SF1">
    <property type="entry name" value="PHOSPHODIESTERASE MJ0936"/>
    <property type="match status" value="1"/>
</dbReference>
<dbReference type="PROSITE" id="PS01269">
    <property type="entry name" value="UPF0025"/>
    <property type="match status" value="1"/>
</dbReference>
<dbReference type="PANTHER" id="PTHR43165">
    <property type="entry name" value="METALLOPHOSPHOESTERASE"/>
    <property type="match status" value="1"/>
</dbReference>
<dbReference type="InterPro" id="IPR029052">
    <property type="entry name" value="Metallo-depent_PP-like"/>
</dbReference>
<sequence>MLIGIMSDSHDNFRGIKEALGVFSKRDVKLVLHAGDVIGSGNAYLFDGYGIPVRLVYGNNDGDRVGLSRYFERFGGEYLGDFGELEVDGLRIAMLHGTEEPLVRAVVTSGLYDVVVRGHTHVAEVRREGRTLVVNPGEIWGHLTGVRSVAIMDTSTTEVEIVELGRCETFREILQK</sequence>
<dbReference type="InterPro" id="IPR041802">
    <property type="entry name" value="MPP_YfcE"/>
</dbReference>
<keyword evidence="2 4" id="KW-0479">Metal-binding</keyword>
<dbReference type="OrthoDB" id="9959at2157"/>
<evidence type="ECO:0000313" key="7">
    <source>
        <dbReference type="Proteomes" id="UP000000674"/>
    </source>
</evidence>
<dbReference type="GO" id="GO:0046872">
    <property type="term" value="F:metal ion binding"/>
    <property type="evidence" value="ECO:0007669"/>
    <property type="project" value="UniProtKB-KW"/>
</dbReference>
<dbReference type="KEGG" id="mtp:Mthe_1588"/>
<dbReference type="Proteomes" id="UP000000674">
    <property type="component" value="Chromosome"/>
</dbReference>
<comment type="cofactor">
    <cofactor evidence="4">
        <name>a divalent metal cation</name>
        <dbReference type="ChEBI" id="CHEBI:60240"/>
    </cofactor>
</comment>
<dbReference type="CDD" id="cd00841">
    <property type="entry name" value="MPP_YfcE"/>
    <property type="match status" value="1"/>
</dbReference>
<organism evidence="6 7">
    <name type="scientific">Methanothrix thermoacetophila (strain DSM 6194 / JCM 14653 / NBRC 101360 / PT)</name>
    <name type="common">Methanosaeta thermophila</name>
    <dbReference type="NCBI Taxonomy" id="349307"/>
    <lineage>
        <taxon>Archaea</taxon>
        <taxon>Methanobacteriati</taxon>
        <taxon>Methanobacteriota</taxon>
        <taxon>Stenosarchaea group</taxon>
        <taxon>Methanomicrobia</taxon>
        <taxon>Methanotrichales</taxon>
        <taxon>Methanotrichaceae</taxon>
        <taxon>Methanothrix</taxon>
    </lineage>
</organism>
<gene>
    <name evidence="6" type="ordered locus">Mthe_1588</name>
</gene>
<evidence type="ECO:0000313" key="6">
    <source>
        <dbReference type="EMBL" id="ABK15358.1"/>
    </source>
</evidence>
<comment type="similarity">
    <text evidence="1 4">Belongs to the metallophosphoesterase superfamily. YfcE family.</text>
</comment>
<feature type="domain" description="Calcineurin-like phosphoesterase" evidence="5">
    <location>
        <begin position="1"/>
        <end position="156"/>
    </location>
</feature>
<dbReference type="InterPro" id="IPR053193">
    <property type="entry name" value="MetalloPDE_YfcE-like"/>
</dbReference>
<dbReference type="Pfam" id="PF12850">
    <property type="entry name" value="Metallophos_2"/>
    <property type="match status" value="1"/>
</dbReference>
<evidence type="ECO:0000256" key="3">
    <source>
        <dbReference type="ARBA" id="ARBA00022801"/>
    </source>
</evidence>
<protein>
    <recommendedName>
        <fullName evidence="4">Phosphoesterase</fullName>
        <ecNumber evidence="4">3.1.4.-</ecNumber>
    </recommendedName>
</protein>
<dbReference type="STRING" id="349307.Mthe_1588"/>
<dbReference type="GO" id="GO:0016787">
    <property type="term" value="F:hydrolase activity"/>
    <property type="evidence" value="ECO:0007669"/>
    <property type="project" value="UniProtKB-UniRule"/>
</dbReference>
<name>A0B9I4_METTP</name>
<dbReference type="RefSeq" id="WP_011696737.1">
    <property type="nucleotide sequence ID" value="NC_008553.1"/>
</dbReference>
<evidence type="ECO:0000256" key="4">
    <source>
        <dbReference type="RuleBase" id="RU362039"/>
    </source>
</evidence>
<evidence type="ECO:0000256" key="1">
    <source>
        <dbReference type="ARBA" id="ARBA00008950"/>
    </source>
</evidence>
<dbReference type="EMBL" id="CP000477">
    <property type="protein sequence ID" value="ABK15358.1"/>
    <property type="molecule type" value="Genomic_DNA"/>
</dbReference>
<evidence type="ECO:0000259" key="5">
    <source>
        <dbReference type="Pfam" id="PF12850"/>
    </source>
</evidence>
<keyword evidence="3" id="KW-0378">Hydrolase</keyword>
<reference evidence="6 7" key="1">
    <citation type="submission" date="2006-10" db="EMBL/GenBank/DDBJ databases">
        <title>Complete sequence of Methanosaeta thermophila PT.</title>
        <authorList>
            <consortium name="US DOE Joint Genome Institute"/>
            <person name="Copeland A."/>
            <person name="Lucas S."/>
            <person name="Lapidus A."/>
            <person name="Barry K."/>
            <person name="Detter J.C."/>
            <person name="Glavina del Rio T."/>
            <person name="Hammon N."/>
            <person name="Israni S."/>
            <person name="Pitluck S."/>
            <person name="Chain P."/>
            <person name="Malfatti S."/>
            <person name="Shin M."/>
            <person name="Vergez L."/>
            <person name="Schmutz J."/>
            <person name="Larimer F."/>
            <person name="Land M."/>
            <person name="Hauser L."/>
            <person name="Kyrpides N."/>
            <person name="Kim E."/>
            <person name="Smith K.S."/>
            <person name="Ingram-Smith C."/>
            <person name="Richardson P."/>
        </authorList>
    </citation>
    <scope>NUCLEOTIDE SEQUENCE [LARGE SCALE GENOMIC DNA]</scope>
    <source>
        <strain evidence="7">DSM 6194 / JCM 14653 / NBRC 101360 / PT</strain>
    </source>
</reference>
<dbReference type="HOGENOM" id="CLU_063749_4_0_2"/>
<accession>A0B9I4</accession>
<dbReference type="InterPro" id="IPR024654">
    <property type="entry name" value="Calcineurin-like_PHP_lpxH"/>
</dbReference>
<dbReference type="AlphaFoldDB" id="A0B9I4"/>
<dbReference type="InterPro" id="IPR020935">
    <property type="entry name" value="PdiEstase_YfcE_CS"/>
</dbReference>
<dbReference type="Gene3D" id="3.60.21.10">
    <property type="match status" value="1"/>
</dbReference>
<proteinExistence type="inferred from homology"/>
<evidence type="ECO:0000256" key="2">
    <source>
        <dbReference type="ARBA" id="ARBA00022723"/>
    </source>
</evidence>
<keyword evidence="7" id="KW-1185">Reference proteome</keyword>